<evidence type="ECO:0000256" key="16">
    <source>
        <dbReference type="ARBA" id="ARBA00023163"/>
    </source>
</evidence>
<keyword evidence="16" id="KW-0804">Transcription</keyword>
<feature type="domain" description="XS" evidence="20">
    <location>
        <begin position="116"/>
        <end position="225"/>
    </location>
</feature>
<evidence type="ECO:0000313" key="23">
    <source>
        <dbReference type="EnsemblPlants" id="cds.evm.model.02.3186"/>
    </source>
</evidence>
<evidence type="ECO:0000256" key="19">
    <source>
        <dbReference type="SAM" id="Coils"/>
    </source>
</evidence>
<evidence type="ECO:0000256" key="13">
    <source>
        <dbReference type="ARBA" id="ARBA00023015"/>
    </source>
</evidence>
<dbReference type="GO" id="GO:0005737">
    <property type="term" value="C:cytoplasm"/>
    <property type="evidence" value="ECO:0007669"/>
    <property type="project" value="UniProtKB-SubCell"/>
</dbReference>
<dbReference type="InterPro" id="IPR005380">
    <property type="entry name" value="XS_domain"/>
</dbReference>
<evidence type="ECO:0000256" key="3">
    <source>
        <dbReference type="ARBA" id="ARBA00004123"/>
    </source>
</evidence>
<feature type="domain" description="Zinc finger-XS" evidence="22">
    <location>
        <begin position="43"/>
        <end position="85"/>
    </location>
</feature>
<dbReference type="GO" id="GO:0004535">
    <property type="term" value="F:poly(A)-specific ribonuclease activity"/>
    <property type="evidence" value="ECO:0007669"/>
    <property type="project" value="UniProtKB-EC"/>
</dbReference>
<dbReference type="InterPro" id="IPR036397">
    <property type="entry name" value="RNaseH_sf"/>
</dbReference>
<evidence type="ECO:0000256" key="8">
    <source>
        <dbReference type="ARBA" id="ARBA00022490"/>
    </source>
</evidence>
<dbReference type="EMBL" id="UZAU01000244">
    <property type="status" value="NOT_ANNOTATED_CDS"/>
    <property type="molecule type" value="Genomic_DNA"/>
</dbReference>
<keyword evidence="11" id="KW-0378">Hydrolase</keyword>
<dbReference type="EC" id="3.1.13.4" evidence="7"/>
<evidence type="ECO:0000256" key="10">
    <source>
        <dbReference type="ARBA" id="ARBA00022723"/>
    </source>
</evidence>
<feature type="domain" description="Factor of DNA methylation 1-5/IDN2" evidence="21">
    <location>
        <begin position="503"/>
        <end position="633"/>
    </location>
</feature>
<evidence type="ECO:0000256" key="9">
    <source>
        <dbReference type="ARBA" id="ARBA00022722"/>
    </source>
</evidence>
<keyword evidence="17" id="KW-0539">Nucleus</keyword>
<dbReference type="GO" id="GO:0005634">
    <property type="term" value="C:nucleus"/>
    <property type="evidence" value="ECO:0007669"/>
    <property type="project" value="UniProtKB-SubCell"/>
</dbReference>
<dbReference type="InterPro" id="IPR005379">
    <property type="entry name" value="FDM1-5/IDN2_XH"/>
</dbReference>
<dbReference type="FunFam" id="3.30.420.10:FF:000027">
    <property type="entry name" value="Putative CCR4-associated factor 1 7"/>
    <property type="match status" value="1"/>
</dbReference>
<keyword evidence="10" id="KW-0479">Metal-binding</keyword>
<proteinExistence type="inferred from homology"/>
<dbReference type="GO" id="GO:0000289">
    <property type="term" value="P:nuclear-transcribed mRNA poly(A) tail shortening"/>
    <property type="evidence" value="ECO:0007669"/>
    <property type="project" value="UniProtKB-ARBA"/>
</dbReference>
<dbReference type="AlphaFoldDB" id="A0A803P0A3"/>
<dbReference type="OMA" id="ERNECNS"/>
<evidence type="ECO:0000259" key="22">
    <source>
        <dbReference type="Pfam" id="PF03470"/>
    </source>
</evidence>
<dbReference type="PANTHER" id="PTHR21596">
    <property type="entry name" value="RIBONUCLEASE P SUBUNIT P38"/>
    <property type="match status" value="1"/>
</dbReference>
<evidence type="ECO:0000256" key="2">
    <source>
        <dbReference type="ARBA" id="ARBA00001968"/>
    </source>
</evidence>
<comment type="subcellular location">
    <subcellularLocation>
        <location evidence="4">Cytoplasm</location>
    </subcellularLocation>
    <subcellularLocation>
        <location evidence="3">Nucleus</location>
    </subcellularLocation>
</comment>
<sequence>MDYSSDEESDISDSEINDYSDKPYAELRAGKYKIKGPNGALRCPFCAGKKKQDYKFKDLLQHASGVAKGSANRSAKQKANHLALANYLHTELAKEPDHTQQLIIPRPVPQYNEEVELYVWPWTCIVVNIVSESKGELTFPDSDHWLAKFAKYKPSKVQTFWNGKDPTAEAIVEFDGNWNGFMSASEFEKMFESDGFSRKHWVNAPEMRRGSNIYGWCARAFDYNSDGQIGEYLRQNGKLTTVSDIVNEAAQNRINVVATLASKIDMTNKDLDDLQYKYNKKTMSLSRIIEEKDRLHVAFIEETKKMQRRARENVKKIIEEKEKLSYDLEMKKKKLDSWSKEINKREALTEREREKLDEDKKKNDMINSSLELASMEQKKADENVYRLVEEQKREKQEALNKILQLEKQLDAKQKLAMEIEELKGKLEVLKHLGNQDDESVQKKMKEMKDELQEKHENLEDLESLNQTLLMKERETNDELQEARKSFLEGLPDLLSGRSNIGIKRMGDLDQKPFLDICKKRFSLDEAQLQASTLCSLWQEKLKNPSWHPFKVVTSNGNPEEIIDEEDENLRNLKNEWGEEIHATVVTALKEMNEYNPSGRYTVPELWNFKEGRKATLKEVVAFSLMSMKKLKRKRACDRGLISSNRLGSFRGFWVFRGFYQGMSLLPKSDSIHIREVWDGNLEDEFALIREIVDEYPYVAMDTEFPGIVLRPVGNFKNSYDFHYQTLKDNVDMLKLIQLGLTFSDEDGNLPTCGTDKYCIWQFNFREFNVNEDVFANDSIELLRQSGIDFMKNNENGIDVKRFGELLMSSGIVLNDNVHWVTFHSGYDFGYLLKLLTCQDLPETQLGFFNLINMYFPTVYDIKHLMKFCNSLHGGLNKLAELLEVERVGICHQAGSDSLLTSCTFRKLKENFFSGSMTKYAGVLYGLGVENGQNITQPY</sequence>
<evidence type="ECO:0000259" key="20">
    <source>
        <dbReference type="Pfam" id="PF03468"/>
    </source>
</evidence>
<dbReference type="Pfam" id="PF03469">
    <property type="entry name" value="XH"/>
    <property type="match status" value="1"/>
</dbReference>
<dbReference type="InterPro" id="IPR038588">
    <property type="entry name" value="XS_domain_sf"/>
</dbReference>
<dbReference type="SUPFAM" id="SSF53098">
    <property type="entry name" value="Ribonuclease H-like"/>
    <property type="match status" value="1"/>
</dbReference>
<dbReference type="EnsemblPlants" id="evm.model.02.3186">
    <property type="protein sequence ID" value="cds.evm.model.02.3186"/>
    <property type="gene ID" value="evm.TU.02.3186"/>
</dbReference>
<evidence type="ECO:0000256" key="6">
    <source>
        <dbReference type="ARBA" id="ARBA00011757"/>
    </source>
</evidence>
<keyword evidence="9" id="KW-0540">Nuclease</keyword>
<dbReference type="GO" id="GO:0080188">
    <property type="term" value="P:gene silencing by siRNA-directed DNA methylation"/>
    <property type="evidence" value="ECO:0007669"/>
    <property type="project" value="InterPro"/>
</dbReference>
<comment type="function">
    <text evidence="18">Ubiquitous transcription factor required for a diverse set of processes. It is a component of the CCR4 complex involved in the control of gene expression.</text>
</comment>
<comment type="subunit">
    <text evidence="6">Component of the CCR4-NOT complex, at least composed of CRR4 and CAF1 proteins.</text>
</comment>
<keyword evidence="8" id="KW-0963">Cytoplasm</keyword>
<keyword evidence="15" id="KW-0943">RNA-mediated gene silencing</keyword>
<accession>A0A803P0A3</accession>
<evidence type="ECO:0000256" key="7">
    <source>
        <dbReference type="ARBA" id="ARBA00012161"/>
    </source>
</evidence>
<organism evidence="23 24">
    <name type="scientific">Cannabis sativa</name>
    <name type="common">Hemp</name>
    <name type="synonym">Marijuana</name>
    <dbReference type="NCBI Taxonomy" id="3483"/>
    <lineage>
        <taxon>Eukaryota</taxon>
        <taxon>Viridiplantae</taxon>
        <taxon>Streptophyta</taxon>
        <taxon>Embryophyta</taxon>
        <taxon>Tracheophyta</taxon>
        <taxon>Spermatophyta</taxon>
        <taxon>Magnoliopsida</taxon>
        <taxon>eudicotyledons</taxon>
        <taxon>Gunneridae</taxon>
        <taxon>Pentapetalae</taxon>
        <taxon>rosids</taxon>
        <taxon>fabids</taxon>
        <taxon>Rosales</taxon>
        <taxon>Cannabaceae</taxon>
        <taxon>Cannabis</taxon>
    </lineage>
</organism>
<evidence type="ECO:0000256" key="1">
    <source>
        <dbReference type="ARBA" id="ARBA00001663"/>
    </source>
</evidence>
<dbReference type="GO" id="GO:0009617">
    <property type="term" value="P:response to bacterium"/>
    <property type="evidence" value="ECO:0007669"/>
    <property type="project" value="UniProtKB-ARBA"/>
</dbReference>
<dbReference type="Gene3D" id="3.30.70.2890">
    <property type="entry name" value="XS domain"/>
    <property type="match status" value="1"/>
</dbReference>
<evidence type="ECO:0000256" key="4">
    <source>
        <dbReference type="ARBA" id="ARBA00004496"/>
    </source>
</evidence>
<dbReference type="InterPro" id="IPR005381">
    <property type="entry name" value="Znf-XS_domain"/>
</dbReference>
<dbReference type="GO" id="GO:0046872">
    <property type="term" value="F:metal ion binding"/>
    <property type="evidence" value="ECO:0007669"/>
    <property type="project" value="UniProtKB-KW"/>
</dbReference>
<name>A0A803P0A3_CANSA</name>
<dbReference type="Pfam" id="PF03470">
    <property type="entry name" value="zf-XS"/>
    <property type="match status" value="1"/>
</dbReference>
<dbReference type="InterPro" id="IPR045177">
    <property type="entry name" value="FDM1-5/IDN2"/>
</dbReference>
<evidence type="ECO:0000256" key="11">
    <source>
        <dbReference type="ARBA" id="ARBA00022801"/>
    </source>
</evidence>
<evidence type="ECO:0000259" key="21">
    <source>
        <dbReference type="Pfam" id="PF03469"/>
    </source>
</evidence>
<dbReference type="InterPro" id="IPR006941">
    <property type="entry name" value="RNase_CAF1"/>
</dbReference>
<reference evidence="23" key="1">
    <citation type="submission" date="2018-11" db="EMBL/GenBank/DDBJ databases">
        <authorList>
            <person name="Grassa J C."/>
        </authorList>
    </citation>
    <scope>NUCLEOTIDE SEQUENCE [LARGE SCALE GENOMIC DNA]</scope>
</reference>
<evidence type="ECO:0000313" key="24">
    <source>
        <dbReference type="Proteomes" id="UP000596661"/>
    </source>
</evidence>
<keyword evidence="12" id="KW-0269">Exonuclease</keyword>
<evidence type="ECO:0000256" key="17">
    <source>
        <dbReference type="ARBA" id="ARBA00023242"/>
    </source>
</evidence>
<comment type="similarity">
    <text evidence="5">Belongs to the CAF1 family.</text>
</comment>
<evidence type="ECO:0000256" key="5">
    <source>
        <dbReference type="ARBA" id="ARBA00008372"/>
    </source>
</evidence>
<dbReference type="Pfam" id="PF04857">
    <property type="entry name" value="CAF1"/>
    <property type="match status" value="1"/>
</dbReference>
<feature type="coiled-coil region" evidence="19">
    <location>
        <begin position="388"/>
        <end position="478"/>
    </location>
</feature>
<comment type="catalytic activity">
    <reaction evidence="1">
        <text>Exonucleolytic cleavage of poly(A) to 5'-AMP.</text>
        <dbReference type="EC" id="3.1.13.4"/>
    </reaction>
</comment>
<dbReference type="Gene3D" id="3.30.420.10">
    <property type="entry name" value="Ribonuclease H-like superfamily/Ribonuclease H"/>
    <property type="match status" value="1"/>
</dbReference>
<evidence type="ECO:0000256" key="12">
    <source>
        <dbReference type="ARBA" id="ARBA00022839"/>
    </source>
</evidence>
<keyword evidence="24" id="KW-1185">Reference proteome</keyword>
<keyword evidence="14 19" id="KW-0175">Coiled coil</keyword>
<dbReference type="Proteomes" id="UP000596661">
    <property type="component" value="Chromosome 2"/>
</dbReference>
<keyword evidence="13" id="KW-0805">Transcription regulation</keyword>
<evidence type="ECO:0000256" key="15">
    <source>
        <dbReference type="ARBA" id="ARBA00023158"/>
    </source>
</evidence>
<evidence type="ECO:0000256" key="14">
    <source>
        <dbReference type="ARBA" id="ARBA00023054"/>
    </source>
</evidence>
<dbReference type="GO" id="GO:0003676">
    <property type="term" value="F:nucleic acid binding"/>
    <property type="evidence" value="ECO:0007669"/>
    <property type="project" value="InterPro"/>
</dbReference>
<protein>
    <recommendedName>
        <fullName evidence="7">poly(A)-specific ribonuclease</fullName>
        <ecNumber evidence="7">3.1.13.4</ecNumber>
    </recommendedName>
</protein>
<reference evidence="23" key="2">
    <citation type="submission" date="2021-03" db="UniProtKB">
        <authorList>
            <consortium name="EnsemblPlants"/>
        </authorList>
    </citation>
    <scope>IDENTIFICATION</scope>
</reference>
<dbReference type="InterPro" id="IPR012337">
    <property type="entry name" value="RNaseH-like_sf"/>
</dbReference>
<comment type="cofactor">
    <cofactor evidence="2">
        <name>a divalent metal cation</name>
        <dbReference type="ChEBI" id="CHEBI:60240"/>
    </cofactor>
</comment>
<dbReference type="Pfam" id="PF03468">
    <property type="entry name" value="XS"/>
    <property type="match status" value="1"/>
</dbReference>
<dbReference type="PANTHER" id="PTHR21596:SF3">
    <property type="entry name" value="FACTOR OF DNA METHYLATION 1-RELATED"/>
    <property type="match status" value="1"/>
</dbReference>
<dbReference type="GO" id="GO:0006952">
    <property type="term" value="P:defense response"/>
    <property type="evidence" value="ECO:0007669"/>
    <property type="project" value="UniProtKB-ARBA"/>
</dbReference>
<dbReference type="Gramene" id="evm.model.02.3186">
    <property type="protein sequence ID" value="cds.evm.model.02.3186"/>
    <property type="gene ID" value="evm.TU.02.3186"/>
</dbReference>
<evidence type="ECO:0000256" key="18">
    <source>
        <dbReference type="ARBA" id="ARBA00025148"/>
    </source>
</evidence>